<dbReference type="HOGENOM" id="CLU_141784_0_0_1"/>
<sequence>MLTGDITAAENAIEAKVDERVRLALELGDPEITIDLREHNDGQPGKYNDFWKITAQFLAGKAADIVTAVDERRHDTVVHLATAISVNDLLHQIKHECSPEILIPSAQWLRLQFWLKNPTWLSSLQFTGHLDYLVAVRTPPQHSWKNPVERIMSILHW</sequence>
<proteinExistence type="predicted"/>
<keyword evidence="2" id="KW-1185">Reference proteome</keyword>
<accession>A0A015JG99</accession>
<reference evidence="1 2" key="1">
    <citation type="submission" date="2014-02" db="EMBL/GenBank/DDBJ databases">
        <title>Single nucleus genome sequencing reveals high similarity among nuclei of an endomycorrhizal fungus.</title>
        <authorList>
            <person name="Lin K."/>
            <person name="Geurts R."/>
            <person name="Zhang Z."/>
            <person name="Limpens E."/>
            <person name="Saunders D.G."/>
            <person name="Mu D."/>
            <person name="Pang E."/>
            <person name="Cao H."/>
            <person name="Cha H."/>
            <person name="Lin T."/>
            <person name="Zhou Q."/>
            <person name="Shang Y."/>
            <person name="Li Y."/>
            <person name="Ivanov S."/>
            <person name="Sharma T."/>
            <person name="Velzen R.V."/>
            <person name="Ruijter N.D."/>
            <person name="Aanen D.K."/>
            <person name="Win J."/>
            <person name="Kamoun S."/>
            <person name="Bisseling T."/>
            <person name="Huang S."/>
        </authorList>
    </citation>
    <scope>NUCLEOTIDE SEQUENCE [LARGE SCALE GENOMIC DNA]</scope>
    <source>
        <strain evidence="2">DAOM197198w</strain>
    </source>
</reference>
<protein>
    <submittedName>
        <fullName evidence="1">Uncharacterized protein</fullName>
    </submittedName>
</protein>
<comment type="caution">
    <text evidence="1">The sequence shown here is derived from an EMBL/GenBank/DDBJ whole genome shotgun (WGS) entry which is preliminary data.</text>
</comment>
<dbReference type="EMBL" id="JEMT01019526">
    <property type="protein sequence ID" value="EXX66120.1"/>
    <property type="molecule type" value="Genomic_DNA"/>
</dbReference>
<dbReference type="STRING" id="1432141.A0A015JG99"/>
<organism evidence="1 2">
    <name type="scientific">Rhizophagus irregularis (strain DAOM 197198w)</name>
    <name type="common">Glomus intraradices</name>
    <dbReference type="NCBI Taxonomy" id="1432141"/>
    <lineage>
        <taxon>Eukaryota</taxon>
        <taxon>Fungi</taxon>
        <taxon>Fungi incertae sedis</taxon>
        <taxon>Mucoromycota</taxon>
        <taxon>Glomeromycotina</taxon>
        <taxon>Glomeromycetes</taxon>
        <taxon>Glomerales</taxon>
        <taxon>Glomeraceae</taxon>
        <taxon>Rhizophagus</taxon>
    </lineage>
</organism>
<evidence type="ECO:0000313" key="2">
    <source>
        <dbReference type="Proteomes" id="UP000022910"/>
    </source>
</evidence>
<dbReference type="AlphaFoldDB" id="A0A015JG99"/>
<name>A0A015JG99_RHIIW</name>
<evidence type="ECO:0000313" key="1">
    <source>
        <dbReference type="EMBL" id="EXX66120.1"/>
    </source>
</evidence>
<dbReference type="Proteomes" id="UP000022910">
    <property type="component" value="Unassembled WGS sequence"/>
</dbReference>
<gene>
    <name evidence="1" type="ORF">RirG_126900</name>
</gene>